<protein>
    <submittedName>
        <fullName evidence="1">Uncharacterized protein</fullName>
    </submittedName>
</protein>
<organism evidence="1 2">
    <name type="scientific">Exidia glandulosa HHB12029</name>
    <dbReference type="NCBI Taxonomy" id="1314781"/>
    <lineage>
        <taxon>Eukaryota</taxon>
        <taxon>Fungi</taxon>
        <taxon>Dikarya</taxon>
        <taxon>Basidiomycota</taxon>
        <taxon>Agaricomycotina</taxon>
        <taxon>Agaricomycetes</taxon>
        <taxon>Auriculariales</taxon>
        <taxon>Exidiaceae</taxon>
        <taxon>Exidia</taxon>
    </lineage>
</organism>
<keyword evidence="2" id="KW-1185">Reference proteome</keyword>
<evidence type="ECO:0000313" key="2">
    <source>
        <dbReference type="Proteomes" id="UP000077266"/>
    </source>
</evidence>
<gene>
    <name evidence="1" type="ORF">EXIGLDRAFT_363868</name>
</gene>
<dbReference type="InParanoid" id="A0A165C4I5"/>
<sequence length="78" mass="8788">MRDMRCANVYRPSFSIVKVQWFVSLIRHFSKSPSTTRDVLWIFGAGSVAPDRTARVRMIQARALEVGVRGNIHLLASG</sequence>
<dbReference type="EMBL" id="KV426367">
    <property type="protein sequence ID" value="KZV81801.1"/>
    <property type="molecule type" value="Genomic_DNA"/>
</dbReference>
<dbReference type="Proteomes" id="UP000077266">
    <property type="component" value="Unassembled WGS sequence"/>
</dbReference>
<proteinExistence type="predicted"/>
<dbReference type="AlphaFoldDB" id="A0A165C4I5"/>
<accession>A0A165C4I5</accession>
<name>A0A165C4I5_EXIGL</name>
<reference evidence="1 2" key="1">
    <citation type="journal article" date="2016" name="Mol. Biol. Evol.">
        <title>Comparative Genomics of Early-Diverging Mushroom-Forming Fungi Provides Insights into the Origins of Lignocellulose Decay Capabilities.</title>
        <authorList>
            <person name="Nagy L.G."/>
            <person name="Riley R."/>
            <person name="Tritt A."/>
            <person name="Adam C."/>
            <person name="Daum C."/>
            <person name="Floudas D."/>
            <person name="Sun H."/>
            <person name="Yadav J.S."/>
            <person name="Pangilinan J."/>
            <person name="Larsson K.H."/>
            <person name="Matsuura K."/>
            <person name="Barry K."/>
            <person name="Labutti K."/>
            <person name="Kuo R."/>
            <person name="Ohm R.A."/>
            <person name="Bhattacharya S.S."/>
            <person name="Shirouzu T."/>
            <person name="Yoshinaga Y."/>
            <person name="Martin F.M."/>
            <person name="Grigoriev I.V."/>
            <person name="Hibbett D.S."/>
        </authorList>
    </citation>
    <scope>NUCLEOTIDE SEQUENCE [LARGE SCALE GENOMIC DNA]</scope>
    <source>
        <strain evidence="1 2">HHB12029</strain>
    </source>
</reference>
<evidence type="ECO:0000313" key="1">
    <source>
        <dbReference type="EMBL" id="KZV81801.1"/>
    </source>
</evidence>